<accession>A0A2S2E1C0</accession>
<keyword evidence="1 6" id="KW-0813">Transport</keyword>
<dbReference type="GO" id="GO:0010181">
    <property type="term" value="F:FMN binding"/>
    <property type="evidence" value="ECO:0007669"/>
    <property type="project" value="InterPro"/>
</dbReference>
<keyword evidence="6" id="KW-1278">Translocase</keyword>
<evidence type="ECO:0000256" key="2">
    <source>
        <dbReference type="ARBA" id="ARBA00022553"/>
    </source>
</evidence>
<evidence type="ECO:0000256" key="1">
    <source>
        <dbReference type="ARBA" id="ARBA00022448"/>
    </source>
</evidence>
<dbReference type="InterPro" id="IPR010209">
    <property type="entry name" value="Ion_transpt_RnfG/RsxG"/>
</dbReference>
<feature type="modified residue" description="FMN phosphoryl threonine" evidence="6">
    <location>
        <position position="176"/>
    </location>
</feature>
<keyword evidence="3 6" id="KW-0285">Flavoprotein</keyword>
<proteinExistence type="inferred from homology"/>
<dbReference type="PANTHER" id="PTHR36118">
    <property type="entry name" value="ION-TRANSLOCATING OXIDOREDUCTASE COMPLEX SUBUNIT G"/>
    <property type="match status" value="1"/>
</dbReference>
<comment type="similarity">
    <text evidence="6">Belongs to the RnfG family.</text>
</comment>
<keyword evidence="4 6" id="KW-0288">FMN</keyword>
<dbReference type="GO" id="GO:0005886">
    <property type="term" value="C:plasma membrane"/>
    <property type="evidence" value="ECO:0007669"/>
    <property type="project" value="UniProtKB-SubCell"/>
</dbReference>
<evidence type="ECO:0000256" key="3">
    <source>
        <dbReference type="ARBA" id="ARBA00022630"/>
    </source>
</evidence>
<feature type="domain" description="FMN-binding" evidence="7">
    <location>
        <begin position="101"/>
        <end position="193"/>
    </location>
</feature>
<dbReference type="HAMAP" id="MF_00479">
    <property type="entry name" value="RsxG_RnfG"/>
    <property type="match status" value="1"/>
</dbReference>
<protein>
    <recommendedName>
        <fullName evidence="6">Ion-translocating oxidoreductase complex subunit G</fullName>
        <ecNumber evidence="6">7.-.-.-</ecNumber>
    </recommendedName>
    <alternativeName>
        <fullName evidence="6">Rnf electron transport complex subunit G</fullName>
    </alternativeName>
</protein>
<keyword evidence="2 6" id="KW-0597">Phosphoprotein</keyword>
<dbReference type="PANTHER" id="PTHR36118:SF1">
    <property type="entry name" value="ION-TRANSLOCATING OXIDOREDUCTASE COMPLEX SUBUNIT G"/>
    <property type="match status" value="1"/>
</dbReference>
<keyword evidence="6" id="KW-0812">Transmembrane</keyword>
<dbReference type="InterPro" id="IPR007329">
    <property type="entry name" value="FMN-bd"/>
</dbReference>
<dbReference type="EMBL" id="CP029347">
    <property type="protein sequence ID" value="AWL11434.1"/>
    <property type="molecule type" value="Genomic_DNA"/>
</dbReference>
<dbReference type="NCBIfam" id="NF002519">
    <property type="entry name" value="PRK01908.1"/>
    <property type="match status" value="1"/>
</dbReference>
<dbReference type="GO" id="GO:0022900">
    <property type="term" value="P:electron transport chain"/>
    <property type="evidence" value="ECO:0007669"/>
    <property type="project" value="UniProtKB-UniRule"/>
</dbReference>
<sequence length="213" mass="23304">MLKNMRKNGGILGAFAIVTTGLIALTYELTSPVIHSQELRERQQTLNRIIPSALHDNALTRDCTLVTEADLLGNAKPKRVYRARLGGEPRALAIQTLSPNGYNGNIHLLVGVDTTGAVTGVRVTRHQETPGLGDKVETRISDWILSFDGKRYTEFNADSWAVEKDGGSFDQFTGATITPRAVVSAVKKALIFAQQNEQALFRAPNECNGETRK</sequence>
<dbReference type="GO" id="GO:0009055">
    <property type="term" value="F:electron transfer activity"/>
    <property type="evidence" value="ECO:0007669"/>
    <property type="project" value="InterPro"/>
</dbReference>
<keyword evidence="6" id="KW-1133">Transmembrane helix</keyword>
<keyword evidence="5 6" id="KW-0249">Electron transport</keyword>
<keyword evidence="6" id="KW-1003">Cell membrane</keyword>
<dbReference type="SMART" id="SM00900">
    <property type="entry name" value="FMN_bind"/>
    <property type="match status" value="1"/>
</dbReference>
<comment type="cofactor">
    <cofactor evidence="6">
        <name>FMN</name>
        <dbReference type="ChEBI" id="CHEBI:58210"/>
    </cofactor>
</comment>
<dbReference type="OrthoDB" id="9784165at2"/>
<dbReference type="RefSeq" id="WP_109339079.1">
    <property type="nucleotide sequence ID" value="NZ_CP029347.1"/>
</dbReference>
<evidence type="ECO:0000256" key="5">
    <source>
        <dbReference type="ARBA" id="ARBA00022982"/>
    </source>
</evidence>
<dbReference type="PIRSF" id="PIRSF006091">
    <property type="entry name" value="E_trnsport_RnfG"/>
    <property type="match status" value="1"/>
</dbReference>
<dbReference type="NCBIfam" id="TIGR01947">
    <property type="entry name" value="rnfG"/>
    <property type="match status" value="1"/>
</dbReference>
<name>A0A2S2E1C0_9ALTE</name>
<evidence type="ECO:0000313" key="8">
    <source>
        <dbReference type="EMBL" id="AWL11434.1"/>
    </source>
</evidence>
<keyword evidence="6" id="KW-0472">Membrane</keyword>
<organism evidence="8 9">
    <name type="scientific">Saliniradius amylolyticus</name>
    <dbReference type="NCBI Taxonomy" id="2183582"/>
    <lineage>
        <taxon>Bacteria</taxon>
        <taxon>Pseudomonadati</taxon>
        <taxon>Pseudomonadota</taxon>
        <taxon>Gammaproteobacteria</taxon>
        <taxon>Alteromonadales</taxon>
        <taxon>Alteromonadaceae</taxon>
        <taxon>Saliniradius</taxon>
    </lineage>
</organism>
<gene>
    <name evidence="6" type="primary">rnfG</name>
    <name evidence="8" type="ORF">HMF8227_00939</name>
</gene>
<evidence type="ECO:0000259" key="7">
    <source>
        <dbReference type="SMART" id="SM00900"/>
    </source>
</evidence>
<dbReference type="Proteomes" id="UP000245728">
    <property type="component" value="Chromosome"/>
</dbReference>
<dbReference type="EC" id="7.-.-.-" evidence="6"/>
<reference evidence="8 9" key="1">
    <citation type="submission" date="2018-05" db="EMBL/GenBank/DDBJ databases">
        <title>Salinimonas sp. HMF8227 Genome sequencing and assembly.</title>
        <authorList>
            <person name="Kang H."/>
            <person name="Kang J."/>
            <person name="Cha I."/>
            <person name="Kim H."/>
            <person name="Joh K."/>
        </authorList>
    </citation>
    <scope>NUCLEOTIDE SEQUENCE [LARGE SCALE GENOMIC DNA]</scope>
    <source>
        <strain evidence="8 9">HMF8227</strain>
    </source>
</reference>
<keyword evidence="6" id="KW-0997">Cell inner membrane</keyword>
<keyword evidence="9" id="KW-1185">Reference proteome</keyword>
<evidence type="ECO:0000256" key="6">
    <source>
        <dbReference type="HAMAP-Rule" id="MF_00479"/>
    </source>
</evidence>
<comment type="subunit">
    <text evidence="6">The complex is composed of six subunits: RnfA, RnfB, RnfC, RnfD, RnfE and RnfG.</text>
</comment>
<evidence type="ECO:0000256" key="4">
    <source>
        <dbReference type="ARBA" id="ARBA00022643"/>
    </source>
</evidence>
<dbReference type="Pfam" id="PF04205">
    <property type="entry name" value="FMN_bind"/>
    <property type="match status" value="1"/>
</dbReference>
<evidence type="ECO:0000313" key="9">
    <source>
        <dbReference type="Proteomes" id="UP000245728"/>
    </source>
</evidence>
<comment type="function">
    <text evidence="6">Part of a membrane-bound complex that couples electron transfer with translocation of ions across the membrane.</text>
</comment>
<dbReference type="AlphaFoldDB" id="A0A2S2E1C0"/>
<comment type="subcellular location">
    <subcellularLocation>
        <location evidence="6">Cell inner membrane</location>
        <topology evidence="6">Single-pass membrane protein</topology>
    </subcellularLocation>
</comment>
<dbReference type="KEGG" id="salh:HMF8227_00939"/>